<keyword evidence="6 16" id="KW-0808">Transferase</keyword>
<organism evidence="18 19">
    <name type="scientific">Geoalkalibacter ferrihydriticus DSM 17813</name>
    <dbReference type="NCBI Taxonomy" id="1121915"/>
    <lineage>
        <taxon>Bacteria</taxon>
        <taxon>Pseudomonadati</taxon>
        <taxon>Thermodesulfobacteriota</taxon>
        <taxon>Desulfuromonadia</taxon>
        <taxon>Desulfuromonadales</taxon>
        <taxon>Geoalkalibacteraceae</taxon>
        <taxon>Geoalkalibacter</taxon>
    </lineage>
</organism>
<evidence type="ECO:0000256" key="6">
    <source>
        <dbReference type="ARBA" id="ARBA00022679"/>
    </source>
</evidence>
<feature type="binding site" evidence="16">
    <location>
        <position position="12"/>
    </location>
    <ligand>
        <name>Mg(2+)</name>
        <dbReference type="ChEBI" id="CHEBI:18420"/>
    </ligand>
</feature>
<dbReference type="FunFam" id="3.30.1490.100:FF:000004">
    <property type="entry name" value="DNA polymerase IV"/>
    <property type="match status" value="1"/>
</dbReference>
<keyword evidence="10 16" id="KW-0227">DNA damage</keyword>
<evidence type="ECO:0000256" key="5">
    <source>
        <dbReference type="ARBA" id="ARBA00022490"/>
    </source>
</evidence>
<dbReference type="EMBL" id="JWJD01000001">
    <property type="protein sequence ID" value="KIH77833.1"/>
    <property type="molecule type" value="Genomic_DNA"/>
</dbReference>
<keyword evidence="5 16" id="KW-0963">Cytoplasm</keyword>
<dbReference type="Proteomes" id="UP000035068">
    <property type="component" value="Unassembled WGS sequence"/>
</dbReference>
<dbReference type="Gene3D" id="1.10.150.20">
    <property type="entry name" value="5' to 3' exonuclease, C-terminal subdomain"/>
    <property type="match status" value="1"/>
</dbReference>
<evidence type="ECO:0000256" key="1">
    <source>
        <dbReference type="ARBA" id="ARBA00004496"/>
    </source>
</evidence>
<dbReference type="InterPro" id="IPR043128">
    <property type="entry name" value="Rev_trsase/Diguanyl_cyclase"/>
</dbReference>
<dbReference type="CDD" id="cd03586">
    <property type="entry name" value="PolY_Pol_IV_kappa"/>
    <property type="match status" value="1"/>
</dbReference>
<gene>
    <name evidence="16" type="primary">dinB</name>
    <name evidence="18" type="ORF">GFER_04155</name>
</gene>
<dbReference type="Pfam" id="PF00817">
    <property type="entry name" value="IMS"/>
    <property type="match status" value="1"/>
</dbReference>
<protein>
    <recommendedName>
        <fullName evidence="16">DNA polymerase IV</fullName>
        <shortName evidence="16">Pol IV</shortName>
        <ecNumber evidence="16">2.7.7.7</ecNumber>
    </recommendedName>
</protein>
<evidence type="ECO:0000256" key="14">
    <source>
        <dbReference type="ARBA" id="ARBA00023204"/>
    </source>
</evidence>
<dbReference type="InterPro" id="IPR001126">
    <property type="entry name" value="UmuC"/>
</dbReference>
<evidence type="ECO:0000256" key="13">
    <source>
        <dbReference type="ARBA" id="ARBA00023125"/>
    </source>
</evidence>
<dbReference type="GO" id="GO:0006281">
    <property type="term" value="P:DNA repair"/>
    <property type="evidence" value="ECO:0007669"/>
    <property type="project" value="UniProtKB-UniRule"/>
</dbReference>
<dbReference type="InterPro" id="IPR022880">
    <property type="entry name" value="DNApol_IV"/>
</dbReference>
<dbReference type="InterPro" id="IPR043502">
    <property type="entry name" value="DNA/RNA_pol_sf"/>
</dbReference>
<evidence type="ECO:0000256" key="16">
    <source>
        <dbReference type="HAMAP-Rule" id="MF_01113"/>
    </source>
</evidence>
<evidence type="ECO:0000256" key="2">
    <source>
        <dbReference type="ARBA" id="ARBA00010945"/>
    </source>
</evidence>
<dbReference type="SUPFAM" id="SSF100879">
    <property type="entry name" value="Lesion bypass DNA polymerase (Y-family), little finger domain"/>
    <property type="match status" value="1"/>
</dbReference>
<feature type="site" description="Substrate discrimination" evidence="16">
    <location>
        <position position="17"/>
    </location>
</feature>
<evidence type="ECO:0000313" key="18">
    <source>
        <dbReference type="EMBL" id="KIH77833.1"/>
    </source>
</evidence>
<comment type="cofactor">
    <cofactor evidence="16">
        <name>Mg(2+)</name>
        <dbReference type="ChEBI" id="CHEBI:18420"/>
    </cofactor>
    <text evidence="16">Binds 2 magnesium ions per subunit.</text>
</comment>
<dbReference type="GO" id="GO:0009432">
    <property type="term" value="P:SOS response"/>
    <property type="evidence" value="ECO:0007669"/>
    <property type="project" value="TreeGrafter"/>
</dbReference>
<proteinExistence type="inferred from homology"/>
<dbReference type="HAMAP" id="MF_01113">
    <property type="entry name" value="DNApol_IV"/>
    <property type="match status" value="1"/>
</dbReference>
<feature type="domain" description="UmuC" evidence="17">
    <location>
        <begin position="8"/>
        <end position="188"/>
    </location>
</feature>
<dbReference type="Gene3D" id="3.30.70.270">
    <property type="match status" value="1"/>
</dbReference>
<keyword evidence="19" id="KW-1185">Reference proteome</keyword>
<keyword evidence="11 16" id="KW-0460">Magnesium</keyword>
<evidence type="ECO:0000256" key="11">
    <source>
        <dbReference type="ARBA" id="ARBA00022842"/>
    </source>
</evidence>
<reference evidence="18 19" key="1">
    <citation type="submission" date="2014-12" db="EMBL/GenBank/DDBJ databases">
        <title>Genomes of Geoalkalibacter ferrihydriticus and Geoalkalibacter subterraneus, two haloalkaliphilic metal-reducing members of the Geobacteraceae.</title>
        <authorList>
            <person name="Badalamenti J.P."/>
            <person name="Torres C.I."/>
            <person name="Krajmalnik-Brown R."/>
            <person name="Bond D.R."/>
        </authorList>
    </citation>
    <scope>NUCLEOTIDE SEQUENCE [LARGE SCALE GENOMIC DNA]</scope>
    <source>
        <strain evidence="18 19">DSM 17813</strain>
    </source>
</reference>
<comment type="subunit">
    <text evidence="3 16">Monomer.</text>
</comment>
<dbReference type="Gene3D" id="3.30.1490.100">
    <property type="entry name" value="DNA polymerase, Y-family, little finger domain"/>
    <property type="match status" value="1"/>
</dbReference>
<evidence type="ECO:0000256" key="10">
    <source>
        <dbReference type="ARBA" id="ARBA00022763"/>
    </source>
</evidence>
<dbReference type="Pfam" id="PF11799">
    <property type="entry name" value="IMS_C"/>
    <property type="match status" value="1"/>
</dbReference>
<name>A0A0C2EGQ8_9BACT</name>
<comment type="similarity">
    <text evidence="2 16">Belongs to the DNA polymerase type-Y family.</text>
</comment>
<dbReference type="PANTHER" id="PTHR11076:SF33">
    <property type="entry name" value="DNA POLYMERASE KAPPA"/>
    <property type="match status" value="1"/>
</dbReference>
<evidence type="ECO:0000313" key="19">
    <source>
        <dbReference type="Proteomes" id="UP000035068"/>
    </source>
</evidence>
<accession>A0A0C2EGQ8</accession>
<dbReference type="GO" id="GO:0005829">
    <property type="term" value="C:cytosol"/>
    <property type="evidence" value="ECO:0007669"/>
    <property type="project" value="TreeGrafter"/>
</dbReference>
<dbReference type="GO" id="GO:0000287">
    <property type="term" value="F:magnesium ion binding"/>
    <property type="evidence" value="ECO:0007669"/>
    <property type="project" value="UniProtKB-UniRule"/>
</dbReference>
<comment type="function">
    <text evidence="16">Poorly processive, error-prone DNA polymerase involved in untargeted mutagenesis. Copies undamaged DNA at stalled replication forks, which arise in vivo from mismatched or misaligned primer ends. These misaligned primers can be extended by PolIV. Exhibits no 3'-5' exonuclease (proofreading) activity. May be involved in translesional synthesis, in conjunction with the beta clamp from PolIII.</text>
</comment>
<dbReference type="GO" id="GO:0006261">
    <property type="term" value="P:DNA-templated DNA replication"/>
    <property type="evidence" value="ECO:0007669"/>
    <property type="project" value="UniProtKB-UniRule"/>
</dbReference>
<dbReference type="Pfam" id="PF21999">
    <property type="entry name" value="IMS_HHH_1"/>
    <property type="match status" value="1"/>
</dbReference>
<feature type="active site" evidence="16">
    <location>
        <position position="107"/>
    </location>
</feature>
<dbReference type="GO" id="GO:0042276">
    <property type="term" value="P:error-prone translesion synthesis"/>
    <property type="evidence" value="ECO:0007669"/>
    <property type="project" value="TreeGrafter"/>
</dbReference>
<dbReference type="AlphaFoldDB" id="A0A0C2EGQ8"/>
<keyword evidence="9 16" id="KW-0479">Metal-binding</keyword>
<comment type="caution">
    <text evidence="18">The sequence shown here is derived from an EMBL/GenBank/DDBJ whole genome shotgun (WGS) entry which is preliminary data.</text>
</comment>
<evidence type="ECO:0000256" key="15">
    <source>
        <dbReference type="ARBA" id="ARBA00049244"/>
    </source>
</evidence>
<dbReference type="Gene3D" id="3.40.1170.60">
    <property type="match status" value="1"/>
</dbReference>
<evidence type="ECO:0000256" key="3">
    <source>
        <dbReference type="ARBA" id="ARBA00011245"/>
    </source>
</evidence>
<dbReference type="GO" id="GO:0003887">
    <property type="term" value="F:DNA-directed DNA polymerase activity"/>
    <property type="evidence" value="ECO:0007669"/>
    <property type="project" value="UniProtKB-UniRule"/>
</dbReference>
<dbReference type="NCBIfam" id="NF003015">
    <property type="entry name" value="PRK03858.1"/>
    <property type="match status" value="1"/>
</dbReference>
<dbReference type="InterPro" id="IPR053848">
    <property type="entry name" value="IMS_HHH_1"/>
</dbReference>
<dbReference type="NCBIfam" id="NF002677">
    <property type="entry name" value="PRK02406.1"/>
    <property type="match status" value="1"/>
</dbReference>
<evidence type="ECO:0000256" key="7">
    <source>
        <dbReference type="ARBA" id="ARBA00022695"/>
    </source>
</evidence>
<keyword evidence="12 16" id="KW-0239">DNA-directed DNA polymerase</keyword>
<dbReference type="PROSITE" id="PS50173">
    <property type="entry name" value="UMUC"/>
    <property type="match status" value="1"/>
</dbReference>
<sequence>MKNIERCIIHLDLDAFFASVEQRDRPELRGRPVLVGGSSQRGVVWAASYEARPFGVHSAMPIAQALRLCPEAVVLPVRMNEYRKASRAVFTIFSRFTDCIEPLSIDEAFLDVSASLRLFGSGQAIACQIREAVRRETNLTLSAGIAPNKFLAKLASEAAKPDGLKEIFPEEIDAFLLTLPVKALWGVGAVTAQKLATLGVSRVAELRRLKREFLLRTFGASGGLLYDLARGIDARPVESDSSIKSVGHEDTYATDLSDPVVIQRELLGLSERVAQRLRSKNLQGRRVTVKVKYADFSVVTRSRTLAAGLSNGGEIFGIATELLSQTEAGRRPLRLLGVSLATLEVLGTGQSELFAAPRRARLSRLDQAVDQLRERFGDQRVVKGSLLAGRKEPSDAEQGTDGD</sequence>
<dbReference type="InterPro" id="IPR036775">
    <property type="entry name" value="DNA_pol_Y-fam_lit_finger_sf"/>
</dbReference>
<keyword evidence="13 16" id="KW-0238">DNA-binding</keyword>
<dbReference type="InterPro" id="IPR017961">
    <property type="entry name" value="DNA_pol_Y-fam_little_finger"/>
</dbReference>
<keyword evidence="7 16" id="KW-0548">Nucleotidyltransferase</keyword>
<comment type="catalytic activity">
    <reaction evidence="15 16">
        <text>DNA(n) + a 2'-deoxyribonucleoside 5'-triphosphate = DNA(n+1) + diphosphate</text>
        <dbReference type="Rhea" id="RHEA:22508"/>
        <dbReference type="Rhea" id="RHEA-COMP:17339"/>
        <dbReference type="Rhea" id="RHEA-COMP:17340"/>
        <dbReference type="ChEBI" id="CHEBI:33019"/>
        <dbReference type="ChEBI" id="CHEBI:61560"/>
        <dbReference type="ChEBI" id="CHEBI:173112"/>
        <dbReference type="EC" id="2.7.7.7"/>
    </reaction>
</comment>
<comment type="subcellular location">
    <subcellularLocation>
        <location evidence="1 16">Cytoplasm</location>
    </subcellularLocation>
</comment>
<keyword evidence="8 16" id="KW-0235">DNA replication</keyword>
<dbReference type="InterPro" id="IPR050116">
    <property type="entry name" value="DNA_polymerase-Y"/>
</dbReference>
<evidence type="ECO:0000256" key="4">
    <source>
        <dbReference type="ARBA" id="ARBA00022457"/>
    </source>
</evidence>
<keyword evidence="4 16" id="KW-0515">Mutator protein</keyword>
<dbReference type="EC" id="2.7.7.7" evidence="16"/>
<keyword evidence="14 16" id="KW-0234">DNA repair</keyword>
<evidence type="ECO:0000256" key="8">
    <source>
        <dbReference type="ARBA" id="ARBA00022705"/>
    </source>
</evidence>
<dbReference type="SUPFAM" id="SSF56672">
    <property type="entry name" value="DNA/RNA polymerases"/>
    <property type="match status" value="1"/>
</dbReference>
<evidence type="ECO:0000256" key="9">
    <source>
        <dbReference type="ARBA" id="ARBA00022723"/>
    </source>
</evidence>
<dbReference type="GO" id="GO:0003684">
    <property type="term" value="F:damaged DNA binding"/>
    <property type="evidence" value="ECO:0007669"/>
    <property type="project" value="InterPro"/>
</dbReference>
<evidence type="ECO:0000259" key="17">
    <source>
        <dbReference type="PROSITE" id="PS50173"/>
    </source>
</evidence>
<evidence type="ECO:0000256" key="12">
    <source>
        <dbReference type="ARBA" id="ARBA00022932"/>
    </source>
</evidence>
<dbReference type="PANTHER" id="PTHR11076">
    <property type="entry name" value="DNA REPAIR POLYMERASE UMUC / TRANSFERASE FAMILY MEMBER"/>
    <property type="match status" value="1"/>
</dbReference>
<feature type="binding site" evidence="16">
    <location>
        <position position="106"/>
    </location>
    <ligand>
        <name>Mg(2+)</name>
        <dbReference type="ChEBI" id="CHEBI:18420"/>
    </ligand>
</feature>
<dbReference type="FunFam" id="3.40.1170.60:FF:000001">
    <property type="entry name" value="DNA polymerase IV"/>
    <property type="match status" value="1"/>
</dbReference>